<dbReference type="PROSITE" id="PS51194">
    <property type="entry name" value="HELICASE_CTER"/>
    <property type="match status" value="1"/>
</dbReference>
<evidence type="ECO:0000256" key="3">
    <source>
        <dbReference type="ARBA" id="ARBA00022763"/>
    </source>
</evidence>
<dbReference type="InterPro" id="IPR003711">
    <property type="entry name" value="CarD-like/TRCF_RID"/>
</dbReference>
<dbReference type="Pfam" id="PF03461">
    <property type="entry name" value="TRCF"/>
    <property type="match status" value="1"/>
</dbReference>
<evidence type="ECO:0000256" key="4">
    <source>
        <dbReference type="ARBA" id="ARBA00022801"/>
    </source>
</evidence>
<dbReference type="EC" id="3.6.4.-" evidence="9"/>
<evidence type="ECO:0000256" key="8">
    <source>
        <dbReference type="ARBA" id="ARBA00023204"/>
    </source>
</evidence>
<dbReference type="Pfam" id="PF17757">
    <property type="entry name" value="UvrB_inter"/>
    <property type="match status" value="1"/>
</dbReference>
<reference evidence="13" key="1">
    <citation type="journal article" date="2019" name="Int. J. Syst. Evol. Microbiol.">
        <title>The Global Catalogue of Microorganisms (GCM) 10K type strain sequencing project: providing services to taxonomists for standard genome sequencing and annotation.</title>
        <authorList>
            <consortium name="The Broad Institute Genomics Platform"/>
            <consortium name="The Broad Institute Genome Sequencing Center for Infectious Disease"/>
            <person name="Wu L."/>
            <person name="Ma J."/>
        </authorList>
    </citation>
    <scope>NUCLEOTIDE SEQUENCE [LARGE SCALE GENOMIC DNA]</scope>
    <source>
        <strain evidence="13">CGMCC 4.7237</strain>
    </source>
</reference>
<dbReference type="Gene3D" id="3.40.50.11180">
    <property type="match status" value="1"/>
</dbReference>
<dbReference type="InterPro" id="IPR041471">
    <property type="entry name" value="UvrB_inter"/>
</dbReference>
<gene>
    <name evidence="9 12" type="primary">mfd</name>
    <name evidence="12" type="ORF">ACFO3J_20180</name>
</gene>
<accession>A0ABV8HTY6</accession>
<dbReference type="InterPro" id="IPR036101">
    <property type="entry name" value="CarD-like/TRCF_RID_sf"/>
</dbReference>
<keyword evidence="13" id="KW-1185">Reference proteome</keyword>
<evidence type="ECO:0000256" key="2">
    <source>
        <dbReference type="ARBA" id="ARBA00022741"/>
    </source>
</evidence>
<comment type="similarity">
    <text evidence="9">In the C-terminal section; belongs to the helicase family. RecG subfamily.</text>
</comment>
<dbReference type="Gene3D" id="3.90.1150.50">
    <property type="entry name" value="Transcription-repair-coupling factor, D7 domain"/>
    <property type="match status" value="1"/>
</dbReference>
<dbReference type="SMART" id="SM00490">
    <property type="entry name" value="HELICc"/>
    <property type="match status" value="1"/>
</dbReference>
<proteinExistence type="inferred from homology"/>
<dbReference type="Gene3D" id="2.40.10.170">
    <property type="match status" value="1"/>
</dbReference>
<dbReference type="EMBL" id="JBHSBB010000013">
    <property type="protein sequence ID" value="MFC4033779.1"/>
    <property type="molecule type" value="Genomic_DNA"/>
</dbReference>
<organism evidence="12 13">
    <name type="scientific">Streptomyces polygonati</name>
    <dbReference type="NCBI Taxonomy" id="1617087"/>
    <lineage>
        <taxon>Bacteria</taxon>
        <taxon>Bacillati</taxon>
        <taxon>Actinomycetota</taxon>
        <taxon>Actinomycetes</taxon>
        <taxon>Kitasatosporales</taxon>
        <taxon>Streptomycetaceae</taxon>
        <taxon>Streptomyces</taxon>
    </lineage>
</organism>
<evidence type="ECO:0000256" key="1">
    <source>
        <dbReference type="ARBA" id="ARBA00022490"/>
    </source>
</evidence>
<dbReference type="SUPFAM" id="SSF143517">
    <property type="entry name" value="TRCF domain-like"/>
    <property type="match status" value="1"/>
</dbReference>
<sequence>MSLNGLVDVVVEDAALAEAVAAAASGARPLVDLVGPPAARPMAIAALAARARRTVLAVTATGREAEDLASALRSLLSADAVVEYPAWETLPHERLSPRSDTVGRRLAVLRRLAHPSADDPAAGPVQVVVAPIRSVLQPQVKGLGDLEPVFLRSGQSADLGTVVDGLAAAAYARVELVEKRGEFAVRGGILDVFPPTEEHPLRVEFWGDDVEEIRYFKVADQRSLEVAEHGLWAPPCRELLLTAQVRARAAALAAEHPELDEMLLKIAEGIAVEGMESLAPVLVDDMELLLDVLPAGSMAVVCDPERVRTRAADLVATSQEFLEASWAASAGGGEAPVDLGAASLWAIADVRDRARELGIPWWSVSPFAADETDELAAGRRASGDTSLEREFGDTLRLGMRAPELYRGDTARALADTKGWLAEGWRTVFVTEGHGPAARMVEVLRGEGIAARSAAEADGAGGPSGPLAALAPSVVHVATGSIEHGFIDPALKLAVLTETDLSGQKSSTKDMGRMPSRRRKTIDPLTLVGGDYIVHEQHGVGRYVEMVQRTVQGATREYLVVEYAAAKRGQPGDRLFVPTDQLEQITKYVGGEAPSLHRLGGADWTKTKARAKKAVKEIAADLIRLYSARMAAPGYTFGADTPWQRELEDAFPYAETPDQLTTIAEVKEDMEKSVPMDRLICGDVGYGKTEIAVRAAFKAVQDGKQVAVLVPTTLLVQQHFGTFSERYAQFPVNVRALSRFQSDTEAKAVLEGLRDGSVDLVIGTHRLFSSETKFKDLGLVIVDEEQRFGVEHKEQLKKLRANVDVLTMSATPIPRTLEMAVTGIREMSTITTPPEERHPVLTFVGPYEERQIGAAVRRELLREGQVFYIHNRVESIDRAAARLREIVPEARIATAHGQMGESQLEQVVVDFWEKKFDVLVSTTIVESGIDIPNANTLIVERGDTFGLSQLHQLRGRVGRSRERGYAYFLYPPEKPLTETAHERLATIAQHTEMGAGMYVAMKDLEIRGAGNLLGGEQSGHIAGVGFDLYVRMVGEAVADYRSALDTGGEPEETLLEVKIELPVDAHVPHDYAPGERLRLQAYRAIAAASTEQDITAVREELTDRYGKLPEPVENLLLVAGLRMLARKVGVSDITLQGPNVRFGPVELRESQELRLNRIYPRSLIKAAAKQVLVPRPGAAKIGAKPVVGRELLQWTAELLTTVLG</sequence>
<comment type="function">
    <text evidence="9">Couples transcription and DNA repair by recognizing RNA polymerase (RNAP) stalled at DNA lesions. Mediates ATP-dependent release of RNAP and its truncated transcript from the DNA, and recruitment of nucleotide excision repair machinery to the damaged site.</text>
</comment>
<dbReference type="CDD" id="cd17991">
    <property type="entry name" value="DEXHc_TRCF"/>
    <property type="match status" value="1"/>
</dbReference>
<dbReference type="PANTHER" id="PTHR47964:SF1">
    <property type="entry name" value="ATP-DEPENDENT DNA HELICASE HOMOLOG RECG, CHLOROPLASTIC"/>
    <property type="match status" value="1"/>
</dbReference>
<evidence type="ECO:0000256" key="6">
    <source>
        <dbReference type="ARBA" id="ARBA00022840"/>
    </source>
</evidence>
<dbReference type="HAMAP" id="MF_00969">
    <property type="entry name" value="TRCF"/>
    <property type="match status" value="1"/>
</dbReference>
<evidence type="ECO:0000256" key="5">
    <source>
        <dbReference type="ARBA" id="ARBA00022806"/>
    </source>
</evidence>
<dbReference type="PROSITE" id="PS51192">
    <property type="entry name" value="HELICASE_ATP_BIND_1"/>
    <property type="match status" value="1"/>
</dbReference>
<evidence type="ECO:0000313" key="13">
    <source>
        <dbReference type="Proteomes" id="UP001595765"/>
    </source>
</evidence>
<name>A0ABV8HTY6_9ACTN</name>
<keyword evidence="4 9" id="KW-0378">Hydrolase</keyword>
<evidence type="ECO:0000259" key="11">
    <source>
        <dbReference type="PROSITE" id="PS51194"/>
    </source>
</evidence>
<dbReference type="InterPro" id="IPR005118">
    <property type="entry name" value="TRCF_C"/>
</dbReference>
<comment type="similarity">
    <text evidence="9">In the N-terminal section; belongs to the UvrB family.</text>
</comment>
<feature type="domain" description="Helicase C-terminal" evidence="11">
    <location>
        <begin position="854"/>
        <end position="1004"/>
    </location>
</feature>
<dbReference type="InterPro" id="IPR047112">
    <property type="entry name" value="RecG/Mfd"/>
</dbReference>
<feature type="domain" description="Helicase ATP-binding" evidence="10">
    <location>
        <begin position="668"/>
        <end position="829"/>
    </location>
</feature>
<dbReference type="NCBIfam" id="TIGR00580">
    <property type="entry name" value="mfd"/>
    <property type="match status" value="1"/>
</dbReference>
<dbReference type="Pfam" id="PF00271">
    <property type="entry name" value="Helicase_C"/>
    <property type="match status" value="1"/>
</dbReference>
<dbReference type="SUPFAM" id="SSF52540">
    <property type="entry name" value="P-loop containing nucleoside triphosphate hydrolases"/>
    <property type="match status" value="4"/>
</dbReference>
<dbReference type="CDD" id="cd18810">
    <property type="entry name" value="SF2_C_TRCF"/>
    <property type="match status" value="1"/>
</dbReference>
<dbReference type="Pfam" id="PF00270">
    <property type="entry name" value="DEAD"/>
    <property type="match status" value="1"/>
</dbReference>
<dbReference type="InterPro" id="IPR011545">
    <property type="entry name" value="DEAD/DEAH_box_helicase_dom"/>
</dbReference>
<keyword evidence="1 9" id="KW-0963">Cytoplasm</keyword>
<dbReference type="Proteomes" id="UP001595765">
    <property type="component" value="Unassembled WGS sequence"/>
</dbReference>
<dbReference type="InterPro" id="IPR001650">
    <property type="entry name" value="Helicase_C-like"/>
</dbReference>
<dbReference type="SMART" id="SM00487">
    <property type="entry name" value="DEXDc"/>
    <property type="match status" value="1"/>
</dbReference>
<evidence type="ECO:0000256" key="9">
    <source>
        <dbReference type="HAMAP-Rule" id="MF_00969"/>
    </source>
</evidence>
<dbReference type="InterPro" id="IPR037235">
    <property type="entry name" value="TRCF-like_C_D7"/>
</dbReference>
<keyword evidence="7 9" id="KW-0238">DNA-binding</keyword>
<keyword evidence="2 9" id="KW-0547">Nucleotide-binding</keyword>
<evidence type="ECO:0000259" key="10">
    <source>
        <dbReference type="PROSITE" id="PS51192"/>
    </source>
</evidence>
<evidence type="ECO:0000313" key="12">
    <source>
        <dbReference type="EMBL" id="MFC4033779.1"/>
    </source>
</evidence>
<evidence type="ECO:0000256" key="7">
    <source>
        <dbReference type="ARBA" id="ARBA00023125"/>
    </source>
</evidence>
<dbReference type="InterPro" id="IPR014001">
    <property type="entry name" value="Helicase_ATP-bd"/>
</dbReference>
<keyword evidence="6 9" id="KW-0067">ATP-binding</keyword>
<dbReference type="SMART" id="SM01058">
    <property type="entry name" value="CarD_TRCF"/>
    <property type="match status" value="1"/>
</dbReference>
<dbReference type="SUPFAM" id="SSF141259">
    <property type="entry name" value="CarD-like"/>
    <property type="match status" value="1"/>
</dbReference>
<dbReference type="InterPro" id="IPR004576">
    <property type="entry name" value="Mfd"/>
</dbReference>
<dbReference type="InterPro" id="IPR027417">
    <property type="entry name" value="P-loop_NTPase"/>
</dbReference>
<dbReference type="Gene3D" id="3.30.2060.10">
    <property type="entry name" value="Penicillin-binding protein 1b domain"/>
    <property type="match status" value="1"/>
</dbReference>
<dbReference type="RefSeq" id="WP_386430879.1">
    <property type="nucleotide sequence ID" value="NZ_JBHSBB010000013.1"/>
</dbReference>
<keyword evidence="5" id="KW-0347">Helicase</keyword>
<dbReference type="SMART" id="SM00982">
    <property type="entry name" value="TRCF"/>
    <property type="match status" value="1"/>
</dbReference>
<dbReference type="Pfam" id="PF02559">
    <property type="entry name" value="CarD_TRCF_RID"/>
    <property type="match status" value="1"/>
</dbReference>
<protein>
    <recommendedName>
        <fullName evidence="9">Transcription-repair-coupling factor</fullName>
        <shortName evidence="9">TRCF</shortName>
        <ecNumber evidence="9">3.6.4.-</ecNumber>
    </recommendedName>
</protein>
<dbReference type="Gene3D" id="3.40.50.300">
    <property type="entry name" value="P-loop containing nucleotide triphosphate hydrolases"/>
    <property type="match status" value="2"/>
</dbReference>
<comment type="subcellular location">
    <subcellularLocation>
        <location evidence="9">Cytoplasm</location>
    </subcellularLocation>
</comment>
<dbReference type="PANTHER" id="PTHR47964">
    <property type="entry name" value="ATP-DEPENDENT DNA HELICASE HOMOLOG RECG, CHLOROPLASTIC"/>
    <property type="match status" value="1"/>
</dbReference>
<keyword evidence="3 9" id="KW-0227">DNA damage</keyword>
<keyword evidence="8 9" id="KW-0234">DNA repair</keyword>
<comment type="caution">
    <text evidence="12">The sequence shown here is derived from an EMBL/GenBank/DDBJ whole genome shotgun (WGS) entry which is preliminary data.</text>
</comment>